<evidence type="ECO:0000313" key="3">
    <source>
        <dbReference type="EMBL" id="KRS12683.1"/>
    </source>
</evidence>
<dbReference type="Pfam" id="PF20590">
    <property type="entry name" value="DUF6791"/>
    <property type="match status" value="1"/>
</dbReference>
<name>A0A0T5NUR8_9RHOB</name>
<dbReference type="PANTHER" id="PTHR43267:SF1">
    <property type="entry name" value="TRNA THREONYLCARBAMOYLADENOSINE DEHYDRATASE"/>
    <property type="match status" value="1"/>
</dbReference>
<dbReference type="InterPro" id="IPR046741">
    <property type="entry name" value="DUF6791"/>
</dbReference>
<dbReference type="GO" id="GO:0008641">
    <property type="term" value="F:ubiquitin-like modifier activating enzyme activity"/>
    <property type="evidence" value="ECO:0007669"/>
    <property type="project" value="InterPro"/>
</dbReference>
<dbReference type="CDD" id="cd01483">
    <property type="entry name" value="E1_enzyme_family"/>
    <property type="match status" value="1"/>
</dbReference>
<evidence type="ECO:0000313" key="5">
    <source>
        <dbReference type="Proteomes" id="UP000051401"/>
    </source>
</evidence>
<dbReference type="InterPro" id="IPR045886">
    <property type="entry name" value="ThiF/MoeB/HesA"/>
</dbReference>
<dbReference type="RefSeq" id="WP_057821797.1">
    <property type="nucleotide sequence ID" value="NZ_CP031599.1"/>
</dbReference>
<evidence type="ECO:0000313" key="4">
    <source>
        <dbReference type="EMBL" id="QEW29541.1"/>
    </source>
</evidence>
<evidence type="ECO:0000259" key="2">
    <source>
        <dbReference type="Pfam" id="PF20590"/>
    </source>
</evidence>
<evidence type="ECO:0000259" key="1">
    <source>
        <dbReference type="Pfam" id="PF00899"/>
    </source>
</evidence>
<dbReference type="SUPFAM" id="SSF69572">
    <property type="entry name" value="Activating enzymes of the ubiquitin-like proteins"/>
    <property type="match status" value="1"/>
</dbReference>
<organism evidence="3 5">
    <name type="scientific">Roseovarius indicus</name>
    <dbReference type="NCBI Taxonomy" id="540747"/>
    <lineage>
        <taxon>Bacteria</taxon>
        <taxon>Pseudomonadati</taxon>
        <taxon>Pseudomonadota</taxon>
        <taxon>Alphaproteobacteria</taxon>
        <taxon>Rhodobacterales</taxon>
        <taxon>Roseobacteraceae</taxon>
        <taxon>Roseovarius</taxon>
    </lineage>
</organism>
<geneLocation type="plasmid" evidence="4">
    <name>pRIdsm_01</name>
</geneLocation>
<feature type="domain" description="THIF-type NAD/FAD binding fold" evidence="1">
    <location>
        <begin position="180"/>
        <end position="321"/>
    </location>
</feature>
<dbReference type="EMBL" id="CP031599">
    <property type="protein sequence ID" value="QEW29541.1"/>
    <property type="molecule type" value="Genomic_DNA"/>
</dbReference>
<feature type="domain" description="DUF6791" evidence="2">
    <location>
        <begin position="17"/>
        <end position="170"/>
    </location>
</feature>
<dbReference type="InterPro" id="IPR000594">
    <property type="entry name" value="ThiF_NAD_FAD-bd"/>
</dbReference>
<dbReference type="Proteomes" id="UP000051401">
    <property type="component" value="Unassembled WGS sequence"/>
</dbReference>
<dbReference type="GO" id="GO:0061503">
    <property type="term" value="F:tRNA threonylcarbamoyladenosine dehydratase"/>
    <property type="evidence" value="ECO:0007669"/>
    <property type="project" value="TreeGrafter"/>
</dbReference>
<evidence type="ECO:0000313" key="6">
    <source>
        <dbReference type="Proteomes" id="UP000325785"/>
    </source>
</evidence>
<gene>
    <name evidence="4" type="ORF">RIdsm_05386</name>
    <name evidence="3" type="ORF">XM52_28125</name>
</gene>
<reference evidence="4 6" key="2">
    <citation type="submission" date="2018-08" db="EMBL/GenBank/DDBJ databases">
        <title>Genetic Globetrotter - A new plasmid hitch-hiking vast phylogenetic and geographic distances.</title>
        <authorList>
            <person name="Vollmers J."/>
            <person name="Petersen J."/>
        </authorList>
    </citation>
    <scope>NUCLEOTIDE SEQUENCE [LARGE SCALE GENOMIC DNA]</scope>
    <source>
        <strain evidence="4 6">DSM 26383</strain>
        <plasmid evidence="6">pridsm_01</plasmid>
        <plasmid evidence="4">pRIdsm_01</plasmid>
    </source>
</reference>
<proteinExistence type="predicted"/>
<keyword evidence="4" id="KW-0614">Plasmid</keyword>
<dbReference type="OrthoDB" id="8773615at2"/>
<dbReference type="PANTHER" id="PTHR43267">
    <property type="entry name" value="TRNA THREONYLCARBAMOYLADENOSINE DEHYDRATASE"/>
    <property type="match status" value="1"/>
</dbReference>
<sequence length="401" mass="44729">MACVLEFRELANRNPFIQDLEDEGYLLDFVGGYLLVYGLPYLAEDGKLLHGDLASPVDLSNDGLIDPPSNHQVWFRGSRPHDQNRRQLRLGGGASKVRVADGFESDQSFSYKLLDDKGQMRTYHSFEEKLRTYVDTITAPAMAAYSEATPLKAIEVRAKEQGTPLKFPDTLSARYHMNDLSRLLEGKRVAIVGLGGTGSYILDFSARTHLAEIILFDDDKVHVHTIFRFPGFIPRAIGTPKVDALAQQYGNWHSSITPIPERVTKENIEQLRELDFVFVSIDNGPSRITITDWLSANGVPFVDCGMGLNRVATGLNGVVRVTGVDRTAYEETAGTVFLPGEDPKEGEYRRQGQIAELNALNAALAVLRFKQHFGIYDREDAAMSCVLETTSLEIDRRMLVE</sequence>
<dbReference type="Pfam" id="PF00899">
    <property type="entry name" value="ThiF"/>
    <property type="match status" value="1"/>
</dbReference>
<dbReference type="EMBL" id="LAXI01000041">
    <property type="protein sequence ID" value="KRS12683.1"/>
    <property type="molecule type" value="Genomic_DNA"/>
</dbReference>
<dbReference type="STRING" id="540747.SAMN04488031_12814"/>
<keyword evidence="5" id="KW-1185">Reference proteome</keyword>
<geneLocation type="plasmid" evidence="6">
    <name>pridsm_01</name>
</geneLocation>
<protein>
    <submittedName>
        <fullName evidence="4">Thiamine biosynthesis protein ThiF</fullName>
    </submittedName>
</protein>
<dbReference type="InterPro" id="IPR035985">
    <property type="entry name" value="Ubiquitin-activating_enz"/>
</dbReference>
<dbReference type="KEGG" id="rid:RIdsm_05386"/>
<dbReference type="Gene3D" id="3.40.50.720">
    <property type="entry name" value="NAD(P)-binding Rossmann-like Domain"/>
    <property type="match status" value="1"/>
</dbReference>
<dbReference type="AlphaFoldDB" id="A0A0T5NUR8"/>
<dbReference type="GO" id="GO:0061504">
    <property type="term" value="P:cyclic threonylcarbamoyladenosine biosynthetic process"/>
    <property type="evidence" value="ECO:0007669"/>
    <property type="project" value="TreeGrafter"/>
</dbReference>
<reference evidence="3 5" key="1">
    <citation type="submission" date="2015-04" db="EMBL/GenBank/DDBJ databases">
        <title>The draft genome sequence of Roseovarius indicus B108T.</title>
        <authorList>
            <person name="Li G."/>
            <person name="Lai Q."/>
            <person name="Shao Z."/>
            <person name="Yan P."/>
        </authorList>
    </citation>
    <scope>NUCLEOTIDE SEQUENCE [LARGE SCALE GENOMIC DNA]</scope>
    <source>
        <strain evidence="3 5">B108</strain>
    </source>
</reference>
<dbReference type="PATRIC" id="fig|540747.5.peg.4756"/>
<accession>A0A0T5NUR8</accession>
<dbReference type="Proteomes" id="UP000325785">
    <property type="component" value="Plasmid pRIdsm_01"/>
</dbReference>